<accession>A0ABC8R5V6</accession>
<keyword evidence="3" id="KW-0694">RNA-binding</keyword>
<dbReference type="GO" id="GO:0000049">
    <property type="term" value="F:tRNA binding"/>
    <property type="evidence" value="ECO:0007669"/>
    <property type="project" value="UniProtKB-KW"/>
</dbReference>
<comment type="caution">
    <text evidence="4">The sequence shown here is derived from an EMBL/GenBank/DDBJ whole genome shotgun (WGS) entry which is preliminary data.</text>
</comment>
<keyword evidence="5" id="KW-1185">Reference proteome</keyword>
<dbReference type="Proteomes" id="UP001642360">
    <property type="component" value="Unassembled WGS sequence"/>
</dbReference>
<proteinExistence type="predicted"/>
<dbReference type="PANTHER" id="PTHR42907">
    <property type="entry name" value="FMN-LINKED OXIDOREDUCTASES SUPERFAMILY PROTEIN"/>
    <property type="match status" value="1"/>
</dbReference>
<reference evidence="4 5" key="1">
    <citation type="submission" date="2024-02" db="EMBL/GenBank/DDBJ databases">
        <authorList>
            <person name="Vignale AGUSTIN F."/>
            <person name="Sosa J E."/>
            <person name="Modenutti C."/>
        </authorList>
    </citation>
    <scope>NUCLEOTIDE SEQUENCE [LARGE SCALE GENOMIC DNA]</scope>
</reference>
<keyword evidence="1" id="KW-0820">tRNA-binding</keyword>
<name>A0ABC8R5V6_9AQUA</name>
<evidence type="ECO:0000313" key="4">
    <source>
        <dbReference type="EMBL" id="CAK9140390.1"/>
    </source>
</evidence>
<dbReference type="EMBL" id="CAUOFW020001036">
    <property type="protein sequence ID" value="CAK9140390.1"/>
    <property type="molecule type" value="Genomic_DNA"/>
</dbReference>
<dbReference type="PANTHER" id="PTHR42907:SF1">
    <property type="entry name" value="FMN-LINKED OXIDOREDUCTASES SUPERFAMILY PROTEIN"/>
    <property type="match status" value="1"/>
</dbReference>
<gene>
    <name evidence="4" type="ORF">ILEXP_LOCUS7834</name>
</gene>
<evidence type="ECO:0000256" key="2">
    <source>
        <dbReference type="ARBA" id="ARBA00022857"/>
    </source>
</evidence>
<sequence length="140" mass="15830">MRQLGWNLNGVHLQKLENPTCCCGNSASRRHTHTKADMAHVQNLWRASMWFEHSHRLLQPLLGLFHSEPGNGLWKRKADAAFQRCTTIKSFLEETLLAIPDSVLDSPITEASSGWVDTFANSKVLLPPPYTATEEEVLYD</sequence>
<keyword evidence="2" id="KW-0521">NADP</keyword>
<protein>
    <submittedName>
        <fullName evidence="4">Uncharacterized protein</fullName>
    </submittedName>
</protein>
<evidence type="ECO:0000256" key="1">
    <source>
        <dbReference type="ARBA" id="ARBA00022555"/>
    </source>
</evidence>
<evidence type="ECO:0000313" key="5">
    <source>
        <dbReference type="Proteomes" id="UP001642360"/>
    </source>
</evidence>
<organism evidence="4 5">
    <name type="scientific">Ilex paraguariensis</name>
    <name type="common">yerba mate</name>
    <dbReference type="NCBI Taxonomy" id="185542"/>
    <lineage>
        <taxon>Eukaryota</taxon>
        <taxon>Viridiplantae</taxon>
        <taxon>Streptophyta</taxon>
        <taxon>Embryophyta</taxon>
        <taxon>Tracheophyta</taxon>
        <taxon>Spermatophyta</taxon>
        <taxon>Magnoliopsida</taxon>
        <taxon>eudicotyledons</taxon>
        <taxon>Gunneridae</taxon>
        <taxon>Pentapetalae</taxon>
        <taxon>asterids</taxon>
        <taxon>campanulids</taxon>
        <taxon>Aquifoliales</taxon>
        <taxon>Aquifoliaceae</taxon>
        <taxon>Ilex</taxon>
    </lineage>
</organism>
<dbReference type="InterPro" id="IPR004653">
    <property type="entry name" value="DusA"/>
</dbReference>
<evidence type="ECO:0000256" key="3">
    <source>
        <dbReference type="ARBA" id="ARBA00022884"/>
    </source>
</evidence>
<dbReference type="AlphaFoldDB" id="A0ABC8R5V6"/>